<evidence type="ECO:0000313" key="5">
    <source>
        <dbReference type="Proteomes" id="UP000800981"/>
    </source>
</evidence>
<feature type="domain" description="Mut7-C RNAse" evidence="2">
    <location>
        <begin position="88"/>
        <end position="226"/>
    </location>
</feature>
<feature type="domain" description="Ubiquitin Mut7-C" evidence="3">
    <location>
        <begin position="8"/>
        <end position="76"/>
    </location>
</feature>
<feature type="region of interest" description="Disordered" evidence="1">
    <location>
        <begin position="61"/>
        <end position="84"/>
    </location>
</feature>
<dbReference type="InterPro" id="IPR002782">
    <property type="entry name" value="Mut7-C_RNAse_dom"/>
</dbReference>
<comment type="caution">
    <text evidence="4">The sequence shown here is derived from an EMBL/GenBank/DDBJ whole genome shotgun (WGS) entry which is preliminary data.</text>
</comment>
<proteinExistence type="predicted"/>
<protein>
    <recommendedName>
        <fullName evidence="6">Mut7-C ubiquitin/RNAse domain-containing protein</fullName>
    </recommendedName>
</protein>
<dbReference type="PANTHER" id="PTHR39081:SF1">
    <property type="entry name" value="MUT7-C RNASE DOMAIN-CONTAINING PROTEIN"/>
    <property type="match status" value="1"/>
</dbReference>
<dbReference type="Pfam" id="PF14451">
    <property type="entry name" value="Ub-Mut7C"/>
    <property type="match status" value="1"/>
</dbReference>
<organism evidence="4 5">
    <name type="scientific">Motilibacter deserti</name>
    <dbReference type="NCBI Taxonomy" id="2714956"/>
    <lineage>
        <taxon>Bacteria</taxon>
        <taxon>Bacillati</taxon>
        <taxon>Actinomycetota</taxon>
        <taxon>Actinomycetes</taxon>
        <taxon>Motilibacterales</taxon>
        <taxon>Motilibacteraceae</taxon>
        <taxon>Motilibacter</taxon>
    </lineage>
</organism>
<dbReference type="Proteomes" id="UP000800981">
    <property type="component" value="Unassembled WGS sequence"/>
</dbReference>
<reference evidence="4 5" key="1">
    <citation type="submission" date="2020-03" db="EMBL/GenBank/DDBJ databases">
        <title>Two novel Motilibacter sp.</title>
        <authorList>
            <person name="Liu S."/>
        </authorList>
    </citation>
    <scope>NUCLEOTIDE SEQUENCE [LARGE SCALE GENOMIC DNA]</scope>
    <source>
        <strain evidence="4 5">E257</strain>
    </source>
</reference>
<evidence type="ECO:0008006" key="6">
    <source>
        <dbReference type="Google" id="ProtNLM"/>
    </source>
</evidence>
<evidence type="ECO:0000313" key="4">
    <source>
        <dbReference type="EMBL" id="NHC13482.1"/>
    </source>
</evidence>
<evidence type="ECO:0000256" key="1">
    <source>
        <dbReference type="SAM" id="MobiDB-lite"/>
    </source>
</evidence>
<keyword evidence="5" id="KW-1185">Reference proteome</keyword>
<gene>
    <name evidence="4" type="ORF">G9H71_06760</name>
</gene>
<sequence>MARLLVDAPLRLFLPARSRAGAVDVDVHADPTASVGHAVQAAGVPLTEVGELQVAGARVPAGRRLGPDDEVEVRARPRPQPLDGPPTLLLDVHLGALARRLRLLGVDTAYANDASDPQLVERAAAEDRLLLTQDRGLLRRRALRRAAYVRGARPDDQLEDVLDRFELPVAPYTRCTVCNGRLEPVAKADVVDRLEPGTQRTQEVFVRCVECARVYWHGAHSARLDEQVRRHARRRGPGGDASG</sequence>
<evidence type="ECO:0000259" key="2">
    <source>
        <dbReference type="Pfam" id="PF01927"/>
    </source>
</evidence>
<dbReference type="EMBL" id="JAANNP010000002">
    <property type="protein sequence ID" value="NHC13482.1"/>
    <property type="molecule type" value="Genomic_DNA"/>
</dbReference>
<accession>A0ABX0GRJ5</accession>
<evidence type="ECO:0000259" key="3">
    <source>
        <dbReference type="Pfam" id="PF14451"/>
    </source>
</evidence>
<dbReference type="InterPro" id="IPR027798">
    <property type="entry name" value="Ub_Mut7C"/>
</dbReference>
<dbReference type="PANTHER" id="PTHR39081">
    <property type="entry name" value="MUT7-C DOMAIN-CONTAINING PROTEIN"/>
    <property type="match status" value="1"/>
</dbReference>
<dbReference type="Pfam" id="PF01927">
    <property type="entry name" value="Mut7-C"/>
    <property type="match status" value="1"/>
</dbReference>
<name>A0ABX0GRJ5_9ACTN</name>
<dbReference type="RefSeq" id="WP_166279932.1">
    <property type="nucleotide sequence ID" value="NZ_JAANNP010000002.1"/>
</dbReference>